<gene>
    <name evidence="1" type="ORF">RhiirC2_860802</name>
</gene>
<dbReference type="AlphaFoldDB" id="A0A2N1NZ10"/>
<name>A0A2N1NZ10_9GLOM</name>
<accession>A0A2N1NZ10</accession>
<evidence type="ECO:0000313" key="2">
    <source>
        <dbReference type="Proteomes" id="UP000233469"/>
    </source>
</evidence>
<dbReference type="EMBL" id="LLXL01000056">
    <property type="protein sequence ID" value="PKK79102.1"/>
    <property type="molecule type" value="Genomic_DNA"/>
</dbReference>
<organism evidence="1 2">
    <name type="scientific">Rhizophagus irregularis</name>
    <dbReference type="NCBI Taxonomy" id="588596"/>
    <lineage>
        <taxon>Eukaryota</taxon>
        <taxon>Fungi</taxon>
        <taxon>Fungi incertae sedis</taxon>
        <taxon>Mucoromycota</taxon>
        <taxon>Glomeromycotina</taxon>
        <taxon>Glomeromycetes</taxon>
        <taxon>Glomerales</taxon>
        <taxon>Glomeraceae</taxon>
        <taxon>Rhizophagus</taxon>
    </lineage>
</organism>
<dbReference type="Proteomes" id="UP000233469">
    <property type="component" value="Unassembled WGS sequence"/>
</dbReference>
<sequence length="205" mass="23651">MYGIEPKQGDEQQQEFLTFSNYHRNNLESNLKEYLSVIGVKMSAKRFKNNHSRKERENTISERLCCKHLFIVKNIEEAHITSERYAGCTYLNMHRFTVTPSAYNIETAIIAKFSYKGDLIAIGGVAAAIALKAIFEKHEIPGKVKLFGTPAEGKCYAKKKINKYSSGFWFKPDIFHPDYNPDEKPYPKKNIRNDPDTNRSTIIKY</sequence>
<protein>
    <submittedName>
        <fullName evidence="1">Uncharacterized protein</fullName>
    </submittedName>
</protein>
<comment type="caution">
    <text evidence="1">The sequence shown here is derived from an EMBL/GenBank/DDBJ whole genome shotgun (WGS) entry which is preliminary data.</text>
</comment>
<reference evidence="1 2" key="2">
    <citation type="submission" date="2017-10" db="EMBL/GenBank/DDBJ databases">
        <title>Extensive intraspecific genome diversity in a model arbuscular mycorrhizal fungus.</title>
        <authorList>
            <person name="Chen E.C.H."/>
            <person name="Morin E."/>
            <person name="Baudet D."/>
            <person name="Noel J."/>
            <person name="Ndikumana S."/>
            <person name="Charron P."/>
            <person name="St-Onge C."/>
            <person name="Giorgi J."/>
            <person name="Grigoriev I.V."/>
            <person name="Roux C."/>
            <person name="Martin F.M."/>
            <person name="Corradi N."/>
        </authorList>
    </citation>
    <scope>NUCLEOTIDE SEQUENCE [LARGE SCALE GENOMIC DNA]</scope>
    <source>
        <strain evidence="1 2">C2</strain>
    </source>
</reference>
<reference evidence="1 2" key="1">
    <citation type="submission" date="2016-04" db="EMBL/GenBank/DDBJ databases">
        <title>Genome analyses suggest a sexual origin of heterokaryosis in a supposedly ancient asexual fungus.</title>
        <authorList>
            <person name="Ropars J."/>
            <person name="Sedzielewska K."/>
            <person name="Noel J."/>
            <person name="Charron P."/>
            <person name="Farinelli L."/>
            <person name="Marton T."/>
            <person name="Kruger M."/>
            <person name="Pelin A."/>
            <person name="Brachmann A."/>
            <person name="Corradi N."/>
        </authorList>
    </citation>
    <scope>NUCLEOTIDE SEQUENCE [LARGE SCALE GENOMIC DNA]</scope>
    <source>
        <strain evidence="1 2">C2</strain>
    </source>
</reference>
<dbReference type="Gene3D" id="3.40.630.10">
    <property type="entry name" value="Zn peptidases"/>
    <property type="match status" value="1"/>
</dbReference>
<proteinExistence type="predicted"/>
<evidence type="ECO:0000313" key="1">
    <source>
        <dbReference type="EMBL" id="PKK79102.1"/>
    </source>
</evidence>